<dbReference type="Proteomes" id="UP000007266">
    <property type="component" value="Unassembled WGS sequence"/>
</dbReference>
<keyword evidence="1" id="KW-0812">Transmembrane</keyword>
<evidence type="ECO:0000256" key="1">
    <source>
        <dbReference type="SAM" id="Phobius"/>
    </source>
</evidence>
<evidence type="ECO:0000313" key="2">
    <source>
        <dbReference type="EMBL" id="EFA11775.1"/>
    </source>
</evidence>
<dbReference type="EMBL" id="KQ973073">
    <property type="protein sequence ID" value="EFA11775.1"/>
    <property type="molecule type" value="Genomic_DNA"/>
</dbReference>
<evidence type="ECO:0000313" key="3">
    <source>
        <dbReference type="Proteomes" id="UP000007266"/>
    </source>
</evidence>
<reference evidence="2 3" key="2">
    <citation type="journal article" date="2010" name="Nucleic Acids Res.">
        <title>BeetleBase in 2010: revisions to provide comprehensive genomic information for Tribolium castaneum.</title>
        <authorList>
            <person name="Kim H.S."/>
            <person name="Murphy T."/>
            <person name="Xia J."/>
            <person name="Caragea D."/>
            <person name="Park Y."/>
            <person name="Beeman R.W."/>
            <person name="Lorenzen M.D."/>
            <person name="Butcher S."/>
            <person name="Manak J.R."/>
            <person name="Brown S.J."/>
        </authorList>
    </citation>
    <scope>NUCLEOTIDE SEQUENCE [LARGE SCALE GENOMIC DNA]</scope>
    <source>
        <strain evidence="2 3">Georgia GA2</strain>
    </source>
</reference>
<keyword evidence="1" id="KW-0472">Membrane</keyword>
<dbReference type="AlphaFoldDB" id="D7EL13"/>
<gene>
    <name evidence="2" type="primary">GLEAN_05280</name>
    <name evidence="2" type="ORF">TcasGA2_TC005280</name>
</gene>
<reference evidence="2 3" key="1">
    <citation type="journal article" date="2008" name="Nature">
        <title>The genome of the model beetle and pest Tribolium castaneum.</title>
        <authorList>
            <consortium name="Tribolium Genome Sequencing Consortium"/>
            <person name="Richards S."/>
            <person name="Gibbs R.A."/>
            <person name="Weinstock G.M."/>
            <person name="Brown S.J."/>
            <person name="Denell R."/>
            <person name="Beeman R.W."/>
            <person name="Gibbs R."/>
            <person name="Beeman R.W."/>
            <person name="Brown S.J."/>
            <person name="Bucher G."/>
            <person name="Friedrich M."/>
            <person name="Grimmelikhuijzen C.J."/>
            <person name="Klingler M."/>
            <person name="Lorenzen M."/>
            <person name="Richards S."/>
            <person name="Roth S."/>
            <person name="Schroder R."/>
            <person name="Tautz D."/>
            <person name="Zdobnov E.M."/>
            <person name="Muzny D."/>
            <person name="Gibbs R.A."/>
            <person name="Weinstock G.M."/>
            <person name="Attaway T."/>
            <person name="Bell S."/>
            <person name="Buhay C.J."/>
            <person name="Chandrabose M.N."/>
            <person name="Chavez D."/>
            <person name="Clerk-Blankenburg K.P."/>
            <person name="Cree A."/>
            <person name="Dao M."/>
            <person name="Davis C."/>
            <person name="Chacko J."/>
            <person name="Dinh H."/>
            <person name="Dugan-Rocha S."/>
            <person name="Fowler G."/>
            <person name="Garner T.T."/>
            <person name="Garnes J."/>
            <person name="Gnirke A."/>
            <person name="Hawes A."/>
            <person name="Hernandez J."/>
            <person name="Hines S."/>
            <person name="Holder M."/>
            <person name="Hume J."/>
            <person name="Jhangiani S.N."/>
            <person name="Joshi V."/>
            <person name="Khan Z.M."/>
            <person name="Jackson L."/>
            <person name="Kovar C."/>
            <person name="Kowis A."/>
            <person name="Lee S."/>
            <person name="Lewis L.R."/>
            <person name="Margolis J."/>
            <person name="Morgan M."/>
            <person name="Nazareth L.V."/>
            <person name="Nguyen N."/>
            <person name="Okwuonu G."/>
            <person name="Parker D."/>
            <person name="Richards S."/>
            <person name="Ruiz S.J."/>
            <person name="Santibanez J."/>
            <person name="Savard J."/>
            <person name="Scherer S.E."/>
            <person name="Schneider B."/>
            <person name="Sodergren E."/>
            <person name="Tautz D."/>
            <person name="Vattahil S."/>
            <person name="Villasana D."/>
            <person name="White C.S."/>
            <person name="Wright R."/>
            <person name="Park Y."/>
            <person name="Beeman R.W."/>
            <person name="Lord J."/>
            <person name="Oppert B."/>
            <person name="Lorenzen M."/>
            <person name="Brown S."/>
            <person name="Wang L."/>
            <person name="Savard J."/>
            <person name="Tautz D."/>
            <person name="Richards S."/>
            <person name="Weinstock G."/>
            <person name="Gibbs R.A."/>
            <person name="Liu Y."/>
            <person name="Worley K."/>
            <person name="Weinstock G."/>
            <person name="Elsik C.G."/>
            <person name="Reese J.T."/>
            <person name="Elhaik E."/>
            <person name="Landan G."/>
            <person name="Graur D."/>
            <person name="Arensburger P."/>
            <person name="Atkinson P."/>
            <person name="Beeman R.W."/>
            <person name="Beidler J."/>
            <person name="Brown S.J."/>
            <person name="Demuth J.P."/>
            <person name="Drury D.W."/>
            <person name="Du Y.Z."/>
            <person name="Fujiwara H."/>
            <person name="Lorenzen M."/>
            <person name="Maselli V."/>
            <person name="Osanai M."/>
            <person name="Park Y."/>
            <person name="Robertson H.M."/>
            <person name="Tu Z."/>
            <person name="Wang J.J."/>
            <person name="Wang S."/>
            <person name="Richards S."/>
            <person name="Song H."/>
            <person name="Zhang L."/>
            <person name="Sodergren E."/>
            <person name="Werner D."/>
            <person name="Stanke M."/>
            <person name="Morgenstern B."/>
            <person name="Solovyev V."/>
            <person name="Kosarev P."/>
            <person name="Brown G."/>
            <person name="Chen H.C."/>
            <person name="Ermolaeva O."/>
            <person name="Hlavina W."/>
            <person name="Kapustin Y."/>
            <person name="Kiryutin B."/>
            <person name="Kitts P."/>
            <person name="Maglott D."/>
            <person name="Pruitt K."/>
            <person name="Sapojnikov V."/>
            <person name="Souvorov A."/>
            <person name="Mackey A.J."/>
            <person name="Waterhouse R.M."/>
            <person name="Wyder S."/>
            <person name="Zdobnov E.M."/>
            <person name="Zdobnov E.M."/>
            <person name="Wyder S."/>
            <person name="Kriventseva E.V."/>
            <person name="Kadowaki T."/>
            <person name="Bork P."/>
            <person name="Aranda M."/>
            <person name="Bao R."/>
            <person name="Beermann A."/>
            <person name="Berns N."/>
            <person name="Bolognesi R."/>
            <person name="Bonneton F."/>
            <person name="Bopp D."/>
            <person name="Brown S.J."/>
            <person name="Bucher G."/>
            <person name="Butts T."/>
            <person name="Chaumot A."/>
            <person name="Denell R.E."/>
            <person name="Ferrier D.E."/>
            <person name="Friedrich M."/>
            <person name="Gordon C.M."/>
            <person name="Jindra M."/>
            <person name="Klingler M."/>
            <person name="Lan Q."/>
            <person name="Lattorff H.M."/>
            <person name="Laudet V."/>
            <person name="von Levetsow C."/>
            <person name="Liu Z."/>
            <person name="Lutz R."/>
            <person name="Lynch J.A."/>
            <person name="da Fonseca R.N."/>
            <person name="Posnien N."/>
            <person name="Reuter R."/>
            <person name="Roth S."/>
            <person name="Savard J."/>
            <person name="Schinko J.B."/>
            <person name="Schmitt C."/>
            <person name="Schoppmeier M."/>
            <person name="Schroder R."/>
            <person name="Shippy T.D."/>
            <person name="Simonnet F."/>
            <person name="Marques-Souza H."/>
            <person name="Tautz D."/>
            <person name="Tomoyasu Y."/>
            <person name="Trauner J."/>
            <person name="Van der Zee M."/>
            <person name="Vervoort M."/>
            <person name="Wittkopp N."/>
            <person name="Wimmer E.A."/>
            <person name="Yang X."/>
            <person name="Jones A.K."/>
            <person name="Sattelle D.B."/>
            <person name="Ebert P.R."/>
            <person name="Nelson D."/>
            <person name="Scott J.G."/>
            <person name="Beeman R.W."/>
            <person name="Muthukrishnan S."/>
            <person name="Kramer K.J."/>
            <person name="Arakane Y."/>
            <person name="Beeman R.W."/>
            <person name="Zhu Q."/>
            <person name="Hogenkamp D."/>
            <person name="Dixit R."/>
            <person name="Oppert B."/>
            <person name="Jiang H."/>
            <person name="Zou Z."/>
            <person name="Marshall J."/>
            <person name="Elpidina E."/>
            <person name="Vinokurov K."/>
            <person name="Oppert C."/>
            <person name="Zou Z."/>
            <person name="Evans J."/>
            <person name="Lu Z."/>
            <person name="Zhao P."/>
            <person name="Sumathipala N."/>
            <person name="Altincicek B."/>
            <person name="Vilcinskas A."/>
            <person name="Williams M."/>
            <person name="Hultmark D."/>
            <person name="Hetru C."/>
            <person name="Jiang H."/>
            <person name="Grimmelikhuijzen C.J."/>
            <person name="Hauser F."/>
            <person name="Cazzamali G."/>
            <person name="Williamson M."/>
            <person name="Park Y."/>
            <person name="Li B."/>
            <person name="Tanaka Y."/>
            <person name="Predel R."/>
            <person name="Neupert S."/>
            <person name="Schachtner J."/>
            <person name="Verleyen P."/>
            <person name="Raible F."/>
            <person name="Bork P."/>
            <person name="Friedrich M."/>
            <person name="Walden K.K."/>
            <person name="Robertson H.M."/>
            <person name="Angeli S."/>
            <person name="Foret S."/>
            <person name="Bucher G."/>
            <person name="Schuetz S."/>
            <person name="Maleszka R."/>
            <person name="Wimmer E.A."/>
            <person name="Beeman R.W."/>
            <person name="Lorenzen M."/>
            <person name="Tomoyasu Y."/>
            <person name="Miller S.C."/>
            <person name="Grossmann D."/>
            <person name="Bucher G."/>
        </authorList>
    </citation>
    <scope>NUCLEOTIDE SEQUENCE [LARGE SCALE GENOMIC DNA]</scope>
    <source>
        <strain evidence="2 3">Georgia GA2</strain>
    </source>
</reference>
<proteinExistence type="predicted"/>
<dbReference type="InParanoid" id="D7EL13"/>
<sequence length="173" mass="19517">MTIGGGGLSGGLFHGGVSVVYWEGPADWFASPGVPISISSTGNGPNLFLIFIFDLPGLGGGVLAIFLVGGDWNRSFGIYHFRFRCGWLGRRWYRWGQFRRRRNSDERNSFRFSDFRSIPDGIKSALCRHSFVREFWPGPHFENGLVRFEKNDFSRKVERTTSTSASRKGLSLI</sequence>
<keyword evidence="3" id="KW-1185">Reference proteome</keyword>
<dbReference type="HOGENOM" id="CLU_1549645_0_0_1"/>
<accession>D7EL13</accession>
<keyword evidence="1" id="KW-1133">Transmembrane helix</keyword>
<feature type="transmembrane region" description="Helical" evidence="1">
    <location>
        <begin position="47"/>
        <end position="68"/>
    </location>
</feature>
<organism evidence="2 3">
    <name type="scientific">Tribolium castaneum</name>
    <name type="common">Red flour beetle</name>
    <dbReference type="NCBI Taxonomy" id="7070"/>
    <lineage>
        <taxon>Eukaryota</taxon>
        <taxon>Metazoa</taxon>
        <taxon>Ecdysozoa</taxon>
        <taxon>Arthropoda</taxon>
        <taxon>Hexapoda</taxon>
        <taxon>Insecta</taxon>
        <taxon>Pterygota</taxon>
        <taxon>Neoptera</taxon>
        <taxon>Endopterygota</taxon>
        <taxon>Coleoptera</taxon>
        <taxon>Polyphaga</taxon>
        <taxon>Cucujiformia</taxon>
        <taxon>Tenebrionidae</taxon>
        <taxon>Tenebrionidae incertae sedis</taxon>
        <taxon>Tribolium</taxon>
    </lineage>
</organism>
<protein>
    <submittedName>
        <fullName evidence="2">Uncharacterized protein</fullName>
    </submittedName>
</protein>
<name>D7EL13_TRICA</name>